<dbReference type="SMART" id="SM00028">
    <property type="entry name" value="TPR"/>
    <property type="match status" value="5"/>
</dbReference>
<organism evidence="3 4">
    <name type="scientific">Tumebacillus lacus</name>
    <dbReference type="NCBI Taxonomy" id="2995335"/>
    <lineage>
        <taxon>Bacteria</taxon>
        <taxon>Bacillati</taxon>
        <taxon>Bacillota</taxon>
        <taxon>Bacilli</taxon>
        <taxon>Bacillales</taxon>
        <taxon>Alicyclobacillaceae</taxon>
        <taxon>Tumebacillus</taxon>
    </lineage>
</organism>
<dbReference type="InterPro" id="IPR011990">
    <property type="entry name" value="TPR-like_helical_dom_sf"/>
</dbReference>
<proteinExistence type="predicted"/>
<dbReference type="PANTHER" id="PTHR37038">
    <property type="entry name" value="TRANSCRIPTIONAL REGULATOR-RELATED"/>
    <property type="match status" value="1"/>
</dbReference>
<accession>A0ABT3X2H6</accession>
<keyword evidence="4" id="KW-1185">Reference proteome</keyword>
<dbReference type="InterPro" id="IPR001387">
    <property type="entry name" value="Cro/C1-type_HTH"/>
</dbReference>
<feature type="repeat" description="TPR" evidence="1">
    <location>
        <begin position="190"/>
        <end position="223"/>
    </location>
</feature>
<dbReference type="PROSITE" id="PS50005">
    <property type="entry name" value="TPR"/>
    <property type="match status" value="1"/>
</dbReference>
<dbReference type="InterPro" id="IPR019734">
    <property type="entry name" value="TPR_rpt"/>
</dbReference>
<dbReference type="PANTHER" id="PTHR37038:SF14">
    <property type="entry name" value="TRANSCRIPTIONAL ACTIVATOR"/>
    <property type="match status" value="1"/>
</dbReference>
<dbReference type="SUPFAM" id="SSF48452">
    <property type="entry name" value="TPR-like"/>
    <property type="match status" value="2"/>
</dbReference>
<dbReference type="Pfam" id="PF13432">
    <property type="entry name" value="TPR_16"/>
    <property type="match status" value="1"/>
</dbReference>
<gene>
    <name evidence="3" type="ORF">OS242_14270</name>
</gene>
<dbReference type="Gene3D" id="1.10.260.40">
    <property type="entry name" value="lambda repressor-like DNA-binding domains"/>
    <property type="match status" value="1"/>
</dbReference>
<evidence type="ECO:0000313" key="3">
    <source>
        <dbReference type="EMBL" id="MCX7571113.1"/>
    </source>
</evidence>
<reference evidence="3 4" key="1">
    <citation type="submission" date="2022-11" db="EMBL/GenBank/DDBJ databases">
        <title>Study of microbial diversity in lake waters.</title>
        <authorList>
            <person name="Zhang J."/>
        </authorList>
    </citation>
    <scope>NUCLEOTIDE SEQUENCE [LARGE SCALE GENOMIC DNA]</scope>
    <source>
        <strain evidence="3 4">DT12</strain>
    </source>
</reference>
<protein>
    <submittedName>
        <fullName evidence="3">Tetratricopeptide repeat protein</fullName>
    </submittedName>
</protein>
<feature type="domain" description="HTH cro/C1-type" evidence="2">
    <location>
        <begin position="8"/>
        <end position="61"/>
    </location>
</feature>
<dbReference type="PROSITE" id="PS50943">
    <property type="entry name" value="HTH_CROC1"/>
    <property type="match status" value="1"/>
</dbReference>
<keyword evidence="1" id="KW-0802">TPR repeat</keyword>
<dbReference type="Pfam" id="PF13424">
    <property type="entry name" value="TPR_12"/>
    <property type="match status" value="1"/>
</dbReference>
<dbReference type="SUPFAM" id="SSF47413">
    <property type="entry name" value="lambda repressor-like DNA-binding domains"/>
    <property type="match status" value="1"/>
</dbReference>
<dbReference type="RefSeq" id="WP_267152356.1">
    <property type="nucleotide sequence ID" value="NZ_JAPMLT010000008.1"/>
</dbReference>
<dbReference type="Pfam" id="PF01381">
    <property type="entry name" value="HTH_3"/>
    <property type="match status" value="1"/>
</dbReference>
<evidence type="ECO:0000313" key="4">
    <source>
        <dbReference type="Proteomes" id="UP001208017"/>
    </source>
</evidence>
<dbReference type="Proteomes" id="UP001208017">
    <property type="component" value="Unassembled WGS sequence"/>
</dbReference>
<dbReference type="SMART" id="SM00530">
    <property type="entry name" value="HTH_XRE"/>
    <property type="match status" value="1"/>
</dbReference>
<dbReference type="InterPro" id="IPR010982">
    <property type="entry name" value="Lambda_DNA-bd_dom_sf"/>
</dbReference>
<dbReference type="InterPro" id="IPR053163">
    <property type="entry name" value="HTH-type_regulator_Rgg"/>
</dbReference>
<evidence type="ECO:0000259" key="2">
    <source>
        <dbReference type="PROSITE" id="PS50943"/>
    </source>
</evidence>
<dbReference type="CDD" id="cd00093">
    <property type="entry name" value="HTH_XRE"/>
    <property type="match status" value="1"/>
</dbReference>
<sequence>MFSLGQRIRELRLKKGLTQIDLANGLCTPSMISQIESDRARPSYKMLFAIAERLSVPLEKLLVDVDLNLEYVSSYKMARAMVAAKEYASAIPLLRDLLETPRAQISTMDILFDLAECSLHTGQLEESEKLFSQVQELAILRQDHQLLSLVLKNIGLIEFRRKRYQLAVYQWQKAIEEAEKMEEQDVYLKASVLYNLGLTYSRMGQVFEALEYYGRAASLYEGAESLYEMGHVYMGLGMSYKMIRDLEKAAEYSERAGSIFEGLENLLMTIKNKVTCAVLYGQTGREVEAEDMIKAAITQLQHLGNREEEGIAFVELARLYLRMDRLDETEEACRQARSLLPELHLHQAWVNRIYGQTAKKRGQREEAIRRLRMAADGFKRLEEISEWDDTMYELSRLYVEEDDITRALGIMDDIRTYSRQILEKRGIVL</sequence>
<dbReference type="EMBL" id="JAPMLT010000008">
    <property type="protein sequence ID" value="MCX7571113.1"/>
    <property type="molecule type" value="Genomic_DNA"/>
</dbReference>
<dbReference type="Gene3D" id="1.25.40.10">
    <property type="entry name" value="Tetratricopeptide repeat domain"/>
    <property type="match status" value="3"/>
</dbReference>
<name>A0ABT3X2H6_9BACL</name>
<comment type="caution">
    <text evidence="3">The sequence shown here is derived from an EMBL/GenBank/DDBJ whole genome shotgun (WGS) entry which is preliminary data.</text>
</comment>
<evidence type="ECO:0000256" key="1">
    <source>
        <dbReference type="PROSITE-ProRule" id="PRU00339"/>
    </source>
</evidence>